<dbReference type="InterPro" id="IPR011989">
    <property type="entry name" value="ARM-like"/>
</dbReference>
<name>A0A1J7K1D5_9PEZI</name>
<dbReference type="OrthoDB" id="2016913at2759"/>
<dbReference type="AlphaFoldDB" id="A0A1J7K1D5"/>
<organism evidence="6 7">
    <name type="scientific">Coniochaeta ligniaria NRRL 30616</name>
    <dbReference type="NCBI Taxonomy" id="1408157"/>
    <lineage>
        <taxon>Eukaryota</taxon>
        <taxon>Fungi</taxon>
        <taxon>Dikarya</taxon>
        <taxon>Ascomycota</taxon>
        <taxon>Pezizomycotina</taxon>
        <taxon>Sordariomycetes</taxon>
        <taxon>Sordariomycetidae</taxon>
        <taxon>Coniochaetales</taxon>
        <taxon>Coniochaetaceae</taxon>
        <taxon>Coniochaeta</taxon>
    </lineage>
</organism>
<dbReference type="GO" id="GO:0005634">
    <property type="term" value="C:nucleus"/>
    <property type="evidence" value="ECO:0007669"/>
    <property type="project" value="UniProtKB-SubCell"/>
</dbReference>
<dbReference type="FunCoup" id="A0A1J7K1D5">
    <property type="interactions" value="213"/>
</dbReference>
<dbReference type="InterPro" id="IPR051345">
    <property type="entry name" value="Importin_beta-like_NTR"/>
</dbReference>
<dbReference type="PANTHER" id="PTHR12363">
    <property type="entry name" value="TRANSPORTIN 3 AND IMPORTIN 13"/>
    <property type="match status" value="1"/>
</dbReference>
<dbReference type="EMBL" id="KV875094">
    <property type="protein sequence ID" value="OIW33946.1"/>
    <property type="molecule type" value="Genomic_DNA"/>
</dbReference>
<evidence type="ECO:0000313" key="6">
    <source>
        <dbReference type="EMBL" id="OIW33946.1"/>
    </source>
</evidence>
<protein>
    <submittedName>
        <fullName evidence="6">ARM repeat-containing protein</fullName>
    </submittedName>
</protein>
<keyword evidence="4" id="KW-0653">Protein transport</keyword>
<keyword evidence="5" id="KW-0539">Nucleus</keyword>
<dbReference type="SUPFAM" id="SSF48371">
    <property type="entry name" value="ARM repeat"/>
    <property type="match status" value="1"/>
</dbReference>
<evidence type="ECO:0000313" key="7">
    <source>
        <dbReference type="Proteomes" id="UP000182658"/>
    </source>
</evidence>
<dbReference type="InterPro" id="IPR016024">
    <property type="entry name" value="ARM-type_fold"/>
</dbReference>
<evidence type="ECO:0000256" key="3">
    <source>
        <dbReference type="ARBA" id="ARBA00022448"/>
    </source>
</evidence>
<reference evidence="6 7" key="1">
    <citation type="submission" date="2016-10" db="EMBL/GenBank/DDBJ databases">
        <title>Draft genome sequence of Coniochaeta ligniaria NRRL30616, a lignocellulolytic fungus for bioabatement of inhibitors in plant biomass hydrolysates.</title>
        <authorList>
            <consortium name="DOE Joint Genome Institute"/>
            <person name="Jimenez D.J."/>
            <person name="Hector R.E."/>
            <person name="Riley R."/>
            <person name="Sun H."/>
            <person name="Grigoriev I.V."/>
            <person name="Van Elsas J.D."/>
            <person name="Nichols N.N."/>
        </authorList>
    </citation>
    <scope>NUCLEOTIDE SEQUENCE [LARGE SCALE GENOMIC DNA]</scope>
    <source>
        <strain evidence="6 7">NRRL 30616</strain>
    </source>
</reference>
<evidence type="ECO:0000256" key="2">
    <source>
        <dbReference type="ARBA" id="ARBA00007991"/>
    </source>
</evidence>
<sequence>MDSIPYPSSQAEVEALIRALYAPGPPARIKHIQEVLQKVQKSAEGWQLAESLLSNPDSNLKFFGALTFIVKLNTESSSLSDGDAIQLVENLVGWLLQAVAEGAGPGHFVVLKLCSALSTYFIHFSRLWKHCIRHLVQCFDIGRYIPLQDFDDAVPVLMAASSLRWDKLQAVICFASTLADDIERTDPNSAKYADLHTHALENAKDVVELIFIGMNDNRHGDKTVAVGEDAIGCLQSWILYARSLSDTSDTLRVLLRPLVDKLISLVGSDGLGVTSVELLTEIIDSHPGFLNEDYYQKLSSMFQTEHFQARYRALVQGDFDHDNELFIWLMLSYGGARVSKLIESTDEQSQLFLSGLVGLTGCPGYVAAEDTVFIFTVEFWSTFVETMTDDFGFSSRERQPWFNTAMGHVKQVLSNCWRKIQWPPIETLMEWDTNDRARFVEARKDVADLLEAVFAMTGPPLVSMFVDLLLQHLNSASWTELEASAFCVASLADCISDDENCDDMISKVFAAPFFALMLEGQDKVPLRLRHISLQLIERYSDYFERRPEFLASALNLLFGGLGDPALGGDSAKYIAKLCSSCRHILTGEVPAFLGQFDGIYHRSPLDPLAEEKVVLAIASIIQAVTNDADKLSAFAQLFNFARQDIERSIQIAANPQTLNLEDPLHRRGIDPAELQAEPSPAEVSLQLALRALRCISGMAKGMQSNRDGPVDLDAPASQWQIGPELAALQNDILTTLNQVLVTFPTNGEVVEVICNIFRAGFIEAEPGPFVFPPPIVSSFFTSLTLNAPRIGTVVSTACSFLSSLFKGPRDQLLPTLSQLLPWVISLLQALPEPKADTELTQHSIDFVRRLMAKAPEVLFQLQPSSLIEFFFLFTLEVLNGSEPLPKAAAAEFWTEFLALRSEDPAIQASISGAMEHLGPLVSRSLMRNIGGDAMRSELDKLSEPLKKLVTQHVRAQAWLEAALLAEGFPSDKVSPQEKRMFLKKILNLRGARQTNQVVREFWLACRGSNFAYAS</sequence>
<dbReference type="Gene3D" id="1.25.10.10">
    <property type="entry name" value="Leucine-rich Repeat Variant"/>
    <property type="match status" value="1"/>
</dbReference>
<dbReference type="InParanoid" id="A0A1J7K1D5"/>
<gene>
    <name evidence="6" type="ORF">CONLIGDRAFT_202134</name>
</gene>
<proteinExistence type="inferred from homology"/>
<comment type="subcellular location">
    <subcellularLocation>
        <location evidence="1">Nucleus</location>
    </subcellularLocation>
</comment>
<comment type="similarity">
    <text evidence="2">Belongs to the importin beta family.</text>
</comment>
<evidence type="ECO:0000256" key="1">
    <source>
        <dbReference type="ARBA" id="ARBA00004123"/>
    </source>
</evidence>
<dbReference type="Proteomes" id="UP000182658">
    <property type="component" value="Unassembled WGS sequence"/>
</dbReference>
<dbReference type="InterPro" id="IPR057942">
    <property type="entry name" value="TPR_TNPO3_IPO13_3rd"/>
</dbReference>
<evidence type="ECO:0000256" key="5">
    <source>
        <dbReference type="ARBA" id="ARBA00023242"/>
    </source>
</evidence>
<dbReference type="GO" id="GO:0005737">
    <property type="term" value="C:cytoplasm"/>
    <property type="evidence" value="ECO:0007669"/>
    <property type="project" value="TreeGrafter"/>
</dbReference>
<dbReference type="STRING" id="1408157.A0A1J7K1D5"/>
<keyword evidence="7" id="KW-1185">Reference proteome</keyword>
<dbReference type="Pfam" id="PF24140">
    <property type="entry name" value="TPR_TNPO3_IPO13_3rd"/>
    <property type="match status" value="1"/>
</dbReference>
<dbReference type="PANTHER" id="PTHR12363:SF33">
    <property type="entry name" value="IMPORTIN-13"/>
    <property type="match status" value="1"/>
</dbReference>
<accession>A0A1J7K1D5</accession>
<keyword evidence="3" id="KW-0813">Transport</keyword>
<evidence type="ECO:0000256" key="4">
    <source>
        <dbReference type="ARBA" id="ARBA00022927"/>
    </source>
</evidence>
<dbReference type="GO" id="GO:0006606">
    <property type="term" value="P:protein import into nucleus"/>
    <property type="evidence" value="ECO:0007669"/>
    <property type="project" value="TreeGrafter"/>
</dbReference>